<proteinExistence type="predicted"/>
<feature type="region of interest" description="Disordered" evidence="1">
    <location>
        <begin position="113"/>
        <end position="173"/>
    </location>
</feature>
<organism evidence="2 3">
    <name type="scientific">Micromonospora cathayae</name>
    <dbReference type="NCBI Taxonomy" id="3028804"/>
    <lineage>
        <taxon>Bacteria</taxon>
        <taxon>Bacillati</taxon>
        <taxon>Actinomycetota</taxon>
        <taxon>Actinomycetes</taxon>
        <taxon>Micromonosporales</taxon>
        <taxon>Micromonosporaceae</taxon>
        <taxon>Micromonospora</taxon>
    </lineage>
</organism>
<feature type="compositionally biased region" description="Low complexity" evidence="1">
    <location>
        <begin position="119"/>
        <end position="137"/>
    </location>
</feature>
<name>A0ABY7ZK33_9ACTN</name>
<evidence type="ECO:0008006" key="4">
    <source>
        <dbReference type="Google" id="ProtNLM"/>
    </source>
</evidence>
<reference evidence="2 3" key="1">
    <citation type="submission" date="2023-02" db="EMBL/GenBank/DDBJ databases">
        <authorList>
            <person name="Mo P."/>
        </authorList>
    </citation>
    <scope>NUCLEOTIDE SEQUENCE [LARGE SCALE GENOMIC DNA]</scope>
    <source>
        <strain evidence="2 3">HUAS 3</strain>
    </source>
</reference>
<dbReference type="Proteomes" id="UP001219605">
    <property type="component" value="Chromosome"/>
</dbReference>
<accession>A0ABY7ZK33</accession>
<dbReference type="EMBL" id="CP118615">
    <property type="protein sequence ID" value="WDZ82647.1"/>
    <property type="molecule type" value="Genomic_DNA"/>
</dbReference>
<sequence>MSTVEALPNLTPNQINALVVLMVEARELTNTELRELAGFALTGADNAKLVKLGLVTTDRSQRPFSHELTERGWHVARHLHAARPPRQAGSATRSLLTVLGNVHRALAGRQISPADFFRPGSPGPDAGPDFGPADNAGTIDNAVSVAGTGDPTRAGSAAPADDPAAVPEGDPFGDPQALVRAAYRELAVTPGDWVGLADLRELLDEVDRDVVDAALRGLVRQPDVRIIPVANTKSLTARDRAAAVRIGDEENHALSIGAA</sequence>
<keyword evidence="3" id="KW-1185">Reference proteome</keyword>
<protein>
    <recommendedName>
        <fullName evidence="4">MarR family transcriptional regulator</fullName>
    </recommendedName>
</protein>
<evidence type="ECO:0000313" key="3">
    <source>
        <dbReference type="Proteomes" id="UP001219605"/>
    </source>
</evidence>
<evidence type="ECO:0000313" key="2">
    <source>
        <dbReference type="EMBL" id="WDZ82647.1"/>
    </source>
</evidence>
<gene>
    <name evidence="2" type="ORF">PVK37_19460</name>
</gene>
<evidence type="ECO:0000256" key="1">
    <source>
        <dbReference type="SAM" id="MobiDB-lite"/>
    </source>
</evidence>
<dbReference type="RefSeq" id="WP_275028928.1">
    <property type="nucleotide sequence ID" value="NZ_CP118615.1"/>
</dbReference>